<dbReference type="Proteomes" id="UP000266506">
    <property type="component" value="Unassembled WGS sequence"/>
</dbReference>
<dbReference type="EMBL" id="QXEV01000011">
    <property type="protein sequence ID" value="RIA75774.1"/>
    <property type="molecule type" value="Genomic_DNA"/>
</dbReference>
<comment type="caution">
    <text evidence="2">The sequence shown here is derived from an EMBL/GenBank/DDBJ whole genome shotgun (WGS) entry which is preliminary data.</text>
</comment>
<dbReference type="PROSITE" id="PS51707">
    <property type="entry name" value="CYTH"/>
    <property type="match status" value="1"/>
</dbReference>
<dbReference type="OrthoDB" id="384378at2"/>
<sequence>MYLNKEIEFKTFISEETYHELVKEFGLENNIFEQINHYFDTEDTKLLKEKTVLRIRQKGSNYKLTKKTRADVGADETHILLSKDKALDYLANGLDARIIDLPYFVKKVAELTTYRCSAPYKSGTIFFDKSVYYGKVDYEIEFEVDDVKQGLKEFKHFLEKHNITYVESIRKSKRAFDNRK</sequence>
<dbReference type="SMART" id="SM01118">
    <property type="entry name" value="CYTH"/>
    <property type="match status" value="1"/>
</dbReference>
<feature type="domain" description="CYTH" evidence="1">
    <location>
        <begin position="4"/>
        <end position="180"/>
    </location>
</feature>
<dbReference type="Gene3D" id="2.40.320.10">
    <property type="entry name" value="Hypothetical Protein Pfu-838710-001"/>
    <property type="match status" value="1"/>
</dbReference>
<gene>
    <name evidence="2" type="ORF">EI71_01181</name>
</gene>
<dbReference type="Pfam" id="PF01928">
    <property type="entry name" value="CYTH"/>
    <property type="match status" value="1"/>
</dbReference>
<dbReference type="InterPro" id="IPR009195">
    <property type="entry name" value="Uncharacterised_YjbK"/>
</dbReference>
<dbReference type="InterPro" id="IPR033469">
    <property type="entry name" value="CYTH-like_dom_sf"/>
</dbReference>
<dbReference type="PIRSF" id="PIRSF012526">
    <property type="entry name" value="CYTH_UCP012526"/>
    <property type="match status" value="1"/>
</dbReference>
<accession>A0A397S0R1</accession>
<dbReference type="SUPFAM" id="SSF55154">
    <property type="entry name" value="CYTH-like phosphatases"/>
    <property type="match status" value="1"/>
</dbReference>
<dbReference type="InterPro" id="IPR023577">
    <property type="entry name" value="CYTH_domain"/>
</dbReference>
<dbReference type="InParanoid" id="A0A397S0R1"/>
<reference evidence="2 3" key="1">
    <citation type="submission" date="2018-08" db="EMBL/GenBank/DDBJ databases">
        <title>Genomic Encyclopedia of Archaeal and Bacterial Type Strains, Phase II (KMG-II): from individual species to whole genera.</title>
        <authorList>
            <person name="Goeker M."/>
        </authorList>
    </citation>
    <scope>NUCLEOTIDE SEQUENCE [LARGE SCALE GENOMIC DNA]</scope>
    <source>
        <strain evidence="2 3">ATCC 27112</strain>
    </source>
</reference>
<dbReference type="RefSeq" id="WP_119016318.1">
    <property type="nucleotide sequence ID" value="NZ_QXEV01000011.1"/>
</dbReference>
<dbReference type="AlphaFoldDB" id="A0A397S0R1"/>
<protein>
    <submittedName>
        <fullName evidence="2">Uncharacterized protein YjbK</fullName>
    </submittedName>
</protein>
<dbReference type="FunCoup" id="A0A397S0R1">
    <property type="interactions" value="2"/>
</dbReference>
<evidence type="ECO:0000313" key="2">
    <source>
        <dbReference type="EMBL" id="RIA75774.1"/>
    </source>
</evidence>
<organism evidence="2 3">
    <name type="scientific">Anaeroplasma bactoclasticum</name>
    <dbReference type="NCBI Taxonomy" id="2088"/>
    <lineage>
        <taxon>Bacteria</taxon>
        <taxon>Bacillati</taxon>
        <taxon>Mycoplasmatota</taxon>
        <taxon>Mollicutes</taxon>
        <taxon>Anaeroplasmatales</taxon>
        <taxon>Anaeroplasmataceae</taxon>
        <taxon>Anaeroplasma</taxon>
    </lineage>
</organism>
<proteinExistence type="predicted"/>
<evidence type="ECO:0000313" key="3">
    <source>
        <dbReference type="Proteomes" id="UP000266506"/>
    </source>
</evidence>
<dbReference type="CDD" id="cd07762">
    <property type="entry name" value="CYTH-like_Pase_1"/>
    <property type="match status" value="1"/>
</dbReference>
<name>A0A397S0R1_9MOLU</name>
<evidence type="ECO:0000259" key="1">
    <source>
        <dbReference type="PROSITE" id="PS51707"/>
    </source>
</evidence>
<keyword evidence="3" id="KW-1185">Reference proteome</keyword>